<feature type="active site" description="Charge relay system" evidence="5">
    <location>
        <position position="172"/>
    </location>
</feature>
<comment type="caution">
    <text evidence="9">The sequence shown here is derived from an EMBL/GenBank/DDBJ whole genome shotgun (WGS) entry which is preliminary data.</text>
</comment>
<dbReference type="PANTHER" id="PTHR43806">
    <property type="entry name" value="PEPTIDASE S8"/>
    <property type="match status" value="1"/>
</dbReference>
<feature type="domain" description="Peptidase S8/S53" evidence="8">
    <location>
        <begin position="163"/>
        <end position="424"/>
    </location>
</feature>
<evidence type="ECO:0000256" key="7">
    <source>
        <dbReference type="SAM" id="SignalP"/>
    </source>
</evidence>
<dbReference type="Pfam" id="PF00082">
    <property type="entry name" value="Peptidase_S8"/>
    <property type="match status" value="1"/>
</dbReference>
<proteinExistence type="inferred from homology"/>
<evidence type="ECO:0000313" key="9">
    <source>
        <dbReference type="EMBL" id="MDL2344181.1"/>
    </source>
</evidence>
<dbReference type="PROSITE" id="PS51892">
    <property type="entry name" value="SUBTILASE"/>
    <property type="match status" value="1"/>
</dbReference>
<dbReference type="InterPro" id="IPR050131">
    <property type="entry name" value="Peptidase_S8_subtilisin-like"/>
</dbReference>
<feature type="compositionally biased region" description="Gly residues" evidence="6">
    <location>
        <begin position="565"/>
        <end position="578"/>
    </location>
</feature>
<keyword evidence="2 5" id="KW-0645">Protease</keyword>
<gene>
    <name evidence="9" type="ORF">QOL99_08450</name>
</gene>
<comment type="similarity">
    <text evidence="1 5">Belongs to the peptidase S8 family.</text>
</comment>
<dbReference type="InterPro" id="IPR000209">
    <property type="entry name" value="Peptidase_S8/S53_dom"/>
</dbReference>
<dbReference type="PRINTS" id="PR00723">
    <property type="entry name" value="SUBTILISIN"/>
</dbReference>
<protein>
    <submittedName>
        <fullName evidence="9">S8 family serine peptidase</fullName>
    </submittedName>
</protein>
<dbReference type="EMBL" id="JASNGB010000063">
    <property type="protein sequence ID" value="MDL2344181.1"/>
    <property type="molecule type" value="Genomic_DNA"/>
</dbReference>
<feature type="signal peptide" evidence="7">
    <location>
        <begin position="1"/>
        <end position="24"/>
    </location>
</feature>
<feature type="active site" description="Charge relay system" evidence="5">
    <location>
        <position position="209"/>
    </location>
</feature>
<keyword evidence="3 5" id="KW-0378">Hydrolase</keyword>
<dbReference type="Gene3D" id="3.40.50.200">
    <property type="entry name" value="Peptidase S8/S53 domain"/>
    <property type="match status" value="1"/>
</dbReference>
<evidence type="ECO:0000259" key="8">
    <source>
        <dbReference type="Pfam" id="PF00082"/>
    </source>
</evidence>
<dbReference type="RefSeq" id="WP_285522979.1">
    <property type="nucleotide sequence ID" value="NZ_JASNGB010000063.1"/>
</dbReference>
<dbReference type="InterPro" id="IPR015500">
    <property type="entry name" value="Peptidase_S8_subtilisin-rel"/>
</dbReference>
<dbReference type="Proteomes" id="UP001302059">
    <property type="component" value="Unassembled WGS sequence"/>
</dbReference>
<evidence type="ECO:0000256" key="3">
    <source>
        <dbReference type="ARBA" id="ARBA00022801"/>
    </source>
</evidence>
<dbReference type="InterPro" id="IPR036852">
    <property type="entry name" value="Peptidase_S8/S53_dom_sf"/>
</dbReference>
<dbReference type="PANTHER" id="PTHR43806:SF11">
    <property type="entry name" value="CEREVISIN-RELATED"/>
    <property type="match status" value="1"/>
</dbReference>
<dbReference type="SUPFAM" id="SSF52743">
    <property type="entry name" value="Subtilisin-like"/>
    <property type="match status" value="1"/>
</dbReference>
<feature type="region of interest" description="Disordered" evidence="6">
    <location>
        <begin position="439"/>
        <end position="614"/>
    </location>
</feature>
<keyword evidence="10" id="KW-1185">Reference proteome</keyword>
<accession>A0ABT7JGJ4</accession>
<evidence type="ECO:0000256" key="2">
    <source>
        <dbReference type="ARBA" id="ARBA00022670"/>
    </source>
</evidence>
<evidence type="ECO:0000313" key="10">
    <source>
        <dbReference type="Proteomes" id="UP001302059"/>
    </source>
</evidence>
<keyword evidence="4 5" id="KW-0720">Serine protease</keyword>
<name>A0ABT7JGJ4_9DEIO</name>
<reference evidence="9 10" key="1">
    <citation type="submission" date="2023-05" db="EMBL/GenBank/DDBJ databases">
        <authorList>
            <person name="Gao F."/>
        </authorList>
    </citation>
    <scope>NUCLEOTIDE SEQUENCE [LARGE SCALE GENOMIC DNA]</scope>
    <source>
        <strain evidence="9 10">MIMF12</strain>
    </source>
</reference>
<keyword evidence="7" id="KW-0732">Signal</keyword>
<organism evidence="9 10">
    <name type="scientific">Deinococcus rhizophilus</name>
    <dbReference type="NCBI Taxonomy" id="3049544"/>
    <lineage>
        <taxon>Bacteria</taxon>
        <taxon>Thermotogati</taxon>
        <taxon>Deinococcota</taxon>
        <taxon>Deinococci</taxon>
        <taxon>Deinococcales</taxon>
        <taxon>Deinococcaceae</taxon>
        <taxon>Deinococcus</taxon>
    </lineage>
</organism>
<evidence type="ECO:0000256" key="5">
    <source>
        <dbReference type="PROSITE-ProRule" id="PRU01240"/>
    </source>
</evidence>
<evidence type="ECO:0000256" key="4">
    <source>
        <dbReference type="ARBA" id="ARBA00022825"/>
    </source>
</evidence>
<feature type="compositionally biased region" description="Polar residues" evidence="6">
    <location>
        <begin position="538"/>
        <end position="564"/>
    </location>
</feature>
<evidence type="ECO:0000256" key="1">
    <source>
        <dbReference type="ARBA" id="ARBA00011073"/>
    </source>
</evidence>
<feature type="active site" description="Charge relay system" evidence="5">
    <location>
        <position position="378"/>
    </location>
</feature>
<feature type="compositionally biased region" description="Basic residues" evidence="6">
    <location>
        <begin position="589"/>
        <end position="606"/>
    </location>
</feature>
<evidence type="ECO:0000256" key="6">
    <source>
        <dbReference type="SAM" id="MobiDB-lite"/>
    </source>
</evidence>
<feature type="compositionally biased region" description="Basic and acidic residues" evidence="6">
    <location>
        <begin position="488"/>
        <end position="509"/>
    </location>
</feature>
<feature type="chain" id="PRO_5046902626" evidence="7">
    <location>
        <begin position="25"/>
        <end position="614"/>
    </location>
</feature>
<sequence length="614" mass="63141">MTKTKATLLLGAALTLGSASLAEAGTISPSLLQRAQRGDQTPTGVIVRFKFSNTDRGRALFKSSRQQLQARLAQLGPAAGFINQAVNSGRVTQLWLDQSIFLPLTPVQARALAALPFVDAVFENFKVQIPRAVALSAASAPSGTPWHLQKIGAPQAWASGFRGQNIRVGHLDSGIDPNHPEYAGRIAAFAEFNAEGDRIGTTPRDTTNHGTHTAGLIAGKTVGVAPDARLISALVLPNNEGTFAQVIAGMQYVLDPDNNADTNDGAQVVNMSLGIPGTYDEFIVPVQNMLKAGVAPVFAIGNFGPTSASTGSPGNLPDAIGVGAVDQNGQVASFSSRGPVAWQGQINGVFVKPDIAAPGVAITSSFPNGQYGALSGSSQASPIAAGAVALMLSARPGTGVDAVKNALYTSASNAGSKNNNVGYGLISVPGALSKLGVTAGAPAPAPAPAQPHRGGRGRPDALGQAGHGRGRGQERAVHLGQQRGQQEQQRRLRPDQRPRCPEQAGRDGGRSGPGSGTRPHSGADARAYPRPDPGTHAHSGSDSCADSGTHPSTHPSPGSRSGQPHGSGGLRVVRGGGQLLRFQGPARGGVRHGRALPDGHRHRRLQLHGGRVGQ</sequence>
<feature type="compositionally biased region" description="Basic and acidic residues" evidence="6">
    <location>
        <begin position="521"/>
        <end position="535"/>
    </location>
</feature>